<keyword evidence="3 6" id="KW-0812">Transmembrane</keyword>
<organism evidence="8 9">
    <name type="scientific">Desulfosudis oleivorans (strain DSM 6200 / JCM 39069 / Hxd3)</name>
    <name type="common">Desulfococcus oleovorans</name>
    <dbReference type="NCBI Taxonomy" id="96561"/>
    <lineage>
        <taxon>Bacteria</taxon>
        <taxon>Pseudomonadati</taxon>
        <taxon>Thermodesulfobacteriota</taxon>
        <taxon>Desulfobacteria</taxon>
        <taxon>Desulfobacterales</taxon>
        <taxon>Desulfosudaceae</taxon>
        <taxon>Desulfosudis</taxon>
    </lineage>
</organism>
<evidence type="ECO:0000256" key="1">
    <source>
        <dbReference type="ARBA" id="ARBA00004651"/>
    </source>
</evidence>
<dbReference type="InterPro" id="IPR027379">
    <property type="entry name" value="CLS_N"/>
</dbReference>
<dbReference type="RefSeq" id="WP_012173819.1">
    <property type="nucleotide sequence ID" value="NC_009943.1"/>
</dbReference>
<dbReference type="KEGG" id="dol:Dole_0390"/>
<dbReference type="HOGENOM" id="CLU_176001_7_1_7"/>
<evidence type="ECO:0000256" key="3">
    <source>
        <dbReference type="ARBA" id="ARBA00022692"/>
    </source>
</evidence>
<dbReference type="Pfam" id="PF13396">
    <property type="entry name" value="PLDc_N"/>
    <property type="match status" value="1"/>
</dbReference>
<proteinExistence type="predicted"/>
<protein>
    <recommendedName>
        <fullName evidence="7">Cardiolipin synthase N-terminal domain-containing protein</fullName>
    </recommendedName>
</protein>
<evidence type="ECO:0000313" key="8">
    <source>
        <dbReference type="EMBL" id="ABW66200.1"/>
    </source>
</evidence>
<dbReference type="OrthoDB" id="5422171at2"/>
<evidence type="ECO:0000256" key="4">
    <source>
        <dbReference type="ARBA" id="ARBA00022989"/>
    </source>
</evidence>
<keyword evidence="5 6" id="KW-0472">Membrane</keyword>
<evidence type="ECO:0000256" key="6">
    <source>
        <dbReference type="SAM" id="Phobius"/>
    </source>
</evidence>
<name>A8ZT36_DESOH</name>
<accession>A8ZT36</accession>
<feature type="transmembrane region" description="Helical" evidence="6">
    <location>
        <begin position="38"/>
        <end position="57"/>
    </location>
</feature>
<reference evidence="8 9" key="1">
    <citation type="submission" date="2007-10" db="EMBL/GenBank/DDBJ databases">
        <title>Complete sequence of Desulfococcus oleovorans Hxd3.</title>
        <authorList>
            <consortium name="US DOE Joint Genome Institute"/>
            <person name="Copeland A."/>
            <person name="Lucas S."/>
            <person name="Lapidus A."/>
            <person name="Barry K."/>
            <person name="Glavina del Rio T."/>
            <person name="Dalin E."/>
            <person name="Tice H."/>
            <person name="Pitluck S."/>
            <person name="Kiss H."/>
            <person name="Brettin T."/>
            <person name="Bruce D."/>
            <person name="Detter J.C."/>
            <person name="Han C."/>
            <person name="Schmutz J."/>
            <person name="Larimer F."/>
            <person name="Land M."/>
            <person name="Hauser L."/>
            <person name="Kyrpides N."/>
            <person name="Kim E."/>
            <person name="Wawrik B."/>
            <person name="Richardson P."/>
        </authorList>
    </citation>
    <scope>NUCLEOTIDE SEQUENCE [LARGE SCALE GENOMIC DNA]</scope>
    <source>
        <strain evidence="9">DSM 6200 / JCM 39069 / Hxd3</strain>
    </source>
</reference>
<sequence>MSPITITIIAVGLLAWLLTCWALIDVAGRDFGGIEKKAAWGFVAFIPFVGWLIYLVIGRPKSTPPKAGPDPS</sequence>
<comment type="subcellular location">
    <subcellularLocation>
        <location evidence="1">Cell membrane</location>
        <topology evidence="1">Multi-pass membrane protein</topology>
    </subcellularLocation>
</comment>
<dbReference type="STRING" id="96561.Dole_0390"/>
<evidence type="ECO:0000256" key="2">
    <source>
        <dbReference type="ARBA" id="ARBA00022475"/>
    </source>
</evidence>
<keyword evidence="2" id="KW-1003">Cell membrane</keyword>
<dbReference type="EMBL" id="CP000859">
    <property type="protein sequence ID" value="ABW66200.1"/>
    <property type="molecule type" value="Genomic_DNA"/>
</dbReference>
<dbReference type="Proteomes" id="UP000008561">
    <property type="component" value="Chromosome"/>
</dbReference>
<dbReference type="AlphaFoldDB" id="A8ZT36"/>
<dbReference type="GO" id="GO:0005886">
    <property type="term" value="C:plasma membrane"/>
    <property type="evidence" value="ECO:0007669"/>
    <property type="project" value="UniProtKB-SubCell"/>
</dbReference>
<evidence type="ECO:0000313" key="9">
    <source>
        <dbReference type="Proteomes" id="UP000008561"/>
    </source>
</evidence>
<gene>
    <name evidence="8" type="ordered locus">Dole_0390</name>
</gene>
<evidence type="ECO:0000256" key="5">
    <source>
        <dbReference type="ARBA" id="ARBA00023136"/>
    </source>
</evidence>
<evidence type="ECO:0000259" key="7">
    <source>
        <dbReference type="Pfam" id="PF13396"/>
    </source>
</evidence>
<feature type="domain" description="Cardiolipin synthase N-terminal" evidence="7">
    <location>
        <begin position="18"/>
        <end position="59"/>
    </location>
</feature>
<keyword evidence="9" id="KW-1185">Reference proteome</keyword>
<keyword evidence="4 6" id="KW-1133">Transmembrane helix</keyword>